<dbReference type="OrthoDB" id="4960897at2"/>
<sequence length="371" mass="39787">MSAASSVPDARRPIGRFITEQVLPRWEELNSYPRAVRHNQTMDYGLRHRRILVHGFRRNTAAFLYNGAVVGGRQGRLTTLVSDQALEAASSKTLFQTYAAAAGLPVAGGQLFSAENSAQARKQVAAGGEWVLKPDTVRHGRGLSFRVTAETFDAAWQEALEVSARGSASTEGVVVEPFRDGLNLRFFVVGGSARAVALRVPLFVVGDGSRTVGELLAAALEHRGRNPLLRANLPPADALTPLPGAPETEEVLPAGELRLLQEEGRMGTGGLPYDITDEVCPELVTLAEQAAEAVPGLGAAGIDLVAADLNSAEGAVVLDADPRASVRIHRYPAFGQRRRAMADLTHLLRLRAEQWDRQIVPVLGAEDDDDG</sequence>
<reference evidence="3 4" key="1">
    <citation type="submission" date="2019-12" db="EMBL/GenBank/DDBJ databases">
        <title>Nesterenkonia muleiensis sp. nov., a novel actinobacterium isolated from sap of Populus euphratica.</title>
        <authorList>
            <person name="Wang R."/>
        </authorList>
    </citation>
    <scope>NUCLEOTIDE SEQUENCE [LARGE SCALE GENOMIC DNA]</scope>
    <source>
        <strain evidence="3 4">F10</strain>
    </source>
</reference>
<dbReference type="GO" id="GO:0046872">
    <property type="term" value="F:metal ion binding"/>
    <property type="evidence" value="ECO:0007669"/>
    <property type="project" value="InterPro"/>
</dbReference>
<name>A0A7K1UKQ1_9MICC</name>
<evidence type="ECO:0000313" key="3">
    <source>
        <dbReference type="EMBL" id="MVT27006.1"/>
    </source>
</evidence>
<keyword evidence="1" id="KW-0547">Nucleotide-binding</keyword>
<dbReference type="RefSeq" id="WP_157324545.1">
    <property type="nucleotide sequence ID" value="NZ_BMFX01000030.1"/>
</dbReference>
<organism evidence="3 4">
    <name type="scientific">Nesterenkonia alkaliphila</name>
    <dbReference type="NCBI Taxonomy" id="1463631"/>
    <lineage>
        <taxon>Bacteria</taxon>
        <taxon>Bacillati</taxon>
        <taxon>Actinomycetota</taxon>
        <taxon>Actinomycetes</taxon>
        <taxon>Micrococcales</taxon>
        <taxon>Micrococcaceae</taxon>
        <taxon>Nesterenkonia</taxon>
    </lineage>
</organism>
<gene>
    <name evidence="3" type="ORF">GNZ21_11655</name>
</gene>
<feature type="domain" description="ATP-grasp" evidence="2">
    <location>
        <begin position="96"/>
        <end position="353"/>
    </location>
</feature>
<dbReference type="GO" id="GO:0005524">
    <property type="term" value="F:ATP binding"/>
    <property type="evidence" value="ECO:0007669"/>
    <property type="project" value="UniProtKB-UniRule"/>
</dbReference>
<comment type="caution">
    <text evidence="3">The sequence shown here is derived from an EMBL/GenBank/DDBJ whole genome shotgun (WGS) entry which is preliminary data.</text>
</comment>
<dbReference type="SUPFAM" id="SSF56059">
    <property type="entry name" value="Glutathione synthetase ATP-binding domain-like"/>
    <property type="match status" value="1"/>
</dbReference>
<accession>A0A7K1UKQ1</accession>
<proteinExistence type="predicted"/>
<dbReference type="Proteomes" id="UP000460157">
    <property type="component" value="Unassembled WGS sequence"/>
</dbReference>
<evidence type="ECO:0000313" key="4">
    <source>
        <dbReference type="Proteomes" id="UP000460157"/>
    </source>
</evidence>
<protein>
    <recommendedName>
        <fullName evidence="2">ATP-grasp domain-containing protein</fullName>
    </recommendedName>
</protein>
<dbReference type="InterPro" id="IPR011761">
    <property type="entry name" value="ATP-grasp"/>
</dbReference>
<keyword evidence="1" id="KW-0067">ATP-binding</keyword>
<keyword evidence="4" id="KW-1185">Reference proteome</keyword>
<dbReference type="PROSITE" id="PS50975">
    <property type="entry name" value="ATP_GRASP"/>
    <property type="match status" value="1"/>
</dbReference>
<evidence type="ECO:0000256" key="1">
    <source>
        <dbReference type="PROSITE-ProRule" id="PRU00409"/>
    </source>
</evidence>
<dbReference type="EMBL" id="WRPM01000084">
    <property type="protein sequence ID" value="MVT27006.1"/>
    <property type="molecule type" value="Genomic_DNA"/>
</dbReference>
<evidence type="ECO:0000259" key="2">
    <source>
        <dbReference type="PROSITE" id="PS50975"/>
    </source>
</evidence>
<dbReference type="AlphaFoldDB" id="A0A7K1UKQ1"/>